<feature type="domain" description="Mannose-6-phosphate isomerase type II C-terminal" evidence="2">
    <location>
        <begin position="343"/>
        <end position="442"/>
    </location>
</feature>
<dbReference type="EC" id="2.7.7.13" evidence="3"/>
<dbReference type="PANTHER" id="PTHR46390">
    <property type="entry name" value="MANNOSE-1-PHOSPHATE GUANYLYLTRANSFERASE"/>
    <property type="match status" value="1"/>
</dbReference>
<reference evidence="4" key="1">
    <citation type="journal article" date="2013" name="Stand. Genomic Sci.">
        <title>Complete genome sequence of Coriobacterium glomerans type strain (PW2(T)) from the midgut of Pyrrhocoris apterus L. (red soldier bug).</title>
        <authorList>
            <person name="Stackebrandt E."/>
            <person name="Zeytun A."/>
            <person name="Lapidus A."/>
            <person name="Nolan M."/>
            <person name="Lucas S."/>
            <person name="Hammon N."/>
            <person name="Deshpande S."/>
            <person name="Cheng J.F."/>
            <person name="Tapia R."/>
            <person name="Goodwin L.A."/>
            <person name="Pitluck S."/>
            <person name="Liolios K."/>
            <person name="Pagani I."/>
            <person name="Ivanova N."/>
            <person name="Mavromatis K."/>
            <person name="Mikhailova N."/>
            <person name="Huntemann M."/>
            <person name="Pati A."/>
            <person name="Chen A."/>
            <person name="Palaniappan K."/>
            <person name="Chang Y.J."/>
            <person name="Land M."/>
            <person name="Hauser L."/>
            <person name="Rohde M."/>
            <person name="Pukall R."/>
            <person name="Goker M."/>
            <person name="Detter J.C."/>
            <person name="Woyke T."/>
            <person name="Bristow J."/>
            <person name="Eisen J.A."/>
            <person name="Markowitz V."/>
            <person name="Hugenholtz P."/>
            <person name="Kyrpides N.C."/>
            <person name="Klenk H.P."/>
        </authorList>
    </citation>
    <scope>NUCLEOTIDE SEQUENCE</scope>
    <source>
        <strain evidence="4">ATCC 49209 / DSM 20642 / JCM 10262 / PW2</strain>
    </source>
</reference>
<dbReference type="InterPro" id="IPR029044">
    <property type="entry name" value="Nucleotide-diphossugar_trans"/>
</dbReference>
<proteinExistence type="predicted"/>
<dbReference type="KEGG" id="cgo:Corgl_1195"/>
<keyword evidence="3" id="KW-0548">Nucleotidyltransferase</keyword>
<organism evidence="3 4">
    <name type="scientific">Coriobacterium glomerans (strain ATCC 49209 / DSM 20642 / JCM 10262 / PW2)</name>
    <dbReference type="NCBI Taxonomy" id="700015"/>
    <lineage>
        <taxon>Bacteria</taxon>
        <taxon>Bacillati</taxon>
        <taxon>Actinomycetota</taxon>
        <taxon>Coriobacteriia</taxon>
        <taxon>Coriobacteriales</taxon>
        <taxon>Coriobacteriaceae</taxon>
        <taxon>Coriobacterium</taxon>
    </lineage>
</organism>
<dbReference type="GO" id="GO:0005976">
    <property type="term" value="P:polysaccharide metabolic process"/>
    <property type="evidence" value="ECO:0007669"/>
    <property type="project" value="InterPro"/>
</dbReference>
<dbReference type="EMBL" id="CP002628">
    <property type="protein sequence ID" value="AEB07298.1"/>
    <property type="molecule type" value="Genomic_DNA"/>
</dbReference>
<dbReference type="GO" id="GO:0004475">
    <property type="term" value="F:mannose-1-phosphate guanylyltransferase (GTP) activity"/>
    <property type="evidence" value="ECO:0007669"/>
    <property type="project" value="UniProtKB-EC"/>
</dbReference>
<evidence type="ECO:0000259" key="2">
    <source>
        <dbReference type="Pfam" id="PF01050"/>
    </source>
</evidence>
<dbReference type="eggNOG" id="COG1917">
    <property type="taxonomic scope" value="Bacteria"/>
</dbReference>
<dbReference type="eggNOG" id="COG0836">
    <property type="taxonomic scope" value="Bacteria"/>
</dbReference>
<dbReference type="GO" id="GO:0009298">
    <property type="term" value="P:GDP-mannose biosynthetic process"/>
    <property type="evidence" value="ECO:0007669"/>
    <property type="project" value="TreeGrafter"/>
</dbReference>
<dbReference type="STRING" id="700015.Corgl_1195"/>
<gene>
    <name evidence="3" type="ordered locus">Corgl_1195</name>
</gene>
<dbReference type="SUPFAM" id="SSF51182">
    <property type="entry name" value="RmlC-like cupins"/>
    <property type="match status" value="1"/>
</dbReference>
<keyword evidence="3" id="KW-0808">Transferase</keyword>
<dbReference type="Gene3D" id="2.60.120.10">
    <property type="entry name" value="Jelly Rolls"/>
    <property type="match status" value="1"/>
</dbReference>
<dbReference type="RefSeq" id="WP_013709041.1">
    <property type="nucleotide sequence ID" value="NC_015389.1"/>
</dbReference>
<evidence type="ECO:0000313" key="3">
    <source>
        <dbReference type="EMBL" id="AEB07298.1"/>
    </source>
</evidence>
<accession>F2N8B5</accession>
<dbReference type="Gene3D" id="3.90.550.10">
    <property type="entry name" value="Spore Coat Polysaccharide Biosynthesis Protein SpsA, Chain A"/>
    <property type="match status" value="1"/>
</dbReference>
<evidence type="ECO:0000259" key="1">
    <source>
        <dbReference type="Pfam" id="PF00483"/>
    </source>
</evidence>
<keyword evidence="4" id="KW-1185">Reference proteome</keyword>
<dbReference type="Pfam" id="PF00483">
    <property type="entry name" value="NTP_transferase"/>
    <property type="match status" value="1"/>
</dbReference>
<dbReference type="PANTHER" id="PTHR46390:SF1">
    <property type="entry name" value="MANNOSE-1-PHOSPHATE GUANYLYLTRANSFERASE"/>
    <property type="match status" value="1"/>
</dbReference>
<sequence length="472" mass="52577">MIHIVLLSGGSGTRLWPLSNNVRSKQFLKVLRDAEGNHVSMVQRVLGQIRRVAAELDITIATNCDQCNDIFQQIGGEYTLVLEPDRRDTASAIMLACEHLALVQGANSTDTVIVMPIDTYAEQDYYESIPAIDDAVRTGASELVLLGVEPTYPSAKYGYIVPDEGKFGDLRRVSYFSEKPDEDTASKLIAQGALWNCCVFAFRLGYLLDLTRTFLEASSFEEYIANYSRLPKKSFDYEVVEKACSISVLSYAGKWKDLGTWNTLTDEMAEVVSGFAIVDQDTCDNVHVINETRLPIVVAGIRDAVVVVTPDGILACAKSESVDIKRLLAQLTKTRLMHEQCRWGESRVLDSCVNSDGNKSLTKKLIIKSGKQLPYQRHGKHSEVWTIVRGEGEIVLDGKTRHVKAGEVVNVEIGCMHACRGITDLHIIEVQYGKAPFEMDIVEAGNFWSNQPNVSTKKNDDFTARFDYTIRN</sequence>
<dbReference type="InterPro" id="IPR001538">
    <property type="entry name" value="Man6P_isomerase-2_C"/>
</dbReference>
<dbReference type="InterPro" id="IPR051161">
    <property type="entry name" value="Mannose-6P_isomerase_type2"/>
</dbReference>
<evidence type="ECO:0000313" key="4">
    <source>
        <dbReference type="Proteomes" id="UP000006851"/>
    </source>
</evidence>
<dbReference type="AlphaFoldDB" id="F2N8B5"/>
<dbReference type="CDD" id="cd02213">
    <property type="entry name" value="cupin_PMI_typeII_C"/>
    <property type="match status" value="1"/>
</dbReference>
<dbReference type="SUPFAM" id="SSF53448">
    <property type="entry name" value="Nucleotide-diphospho-sugar transferases"/>
    <property type="match status" value="1"/>
</dbReference>
<dbReference type="Proteomes" id="UP000006851">
    <property type="component" value="Chromosome"/>
</dbReference>
<dbReference type="Pfam" id="PF01050">
    <property type="entry name" value="MannoseP_isomer"/>
    <property type="match status" value="1"/>
</dbReference>
<dbReference type="InterPro" id="IPR005835">
    <property type="entry name" value="NTP_transferase_dom"/>
</dbReference>
<dbReference type="InterPro" id="IPR014710">
    <property type="entry name" value="RmlC-like_jellyroll"/>
</dbReference>
<name>F2N8B5_CORGP</name>
<protein>
    <submittedName>
        <fullName evidence="3">Mannose-1-phosphate guanylyltransferase</fullName>
        <ecNumber evidence="3">2.7.7.13</ecNumber>
    </submittedName>
</protein>
<dbReference type="InterPro" id="IPR011051">
    <property type="entry name" value="RmlC_Cupin_sf"/>
</dbReference>
<feature type="domain" description="Nucleotidyl transferase" evidence="1">
    <location>
        <begin position="5"/>
        <end position="271"/>
    </location>
</feature>
<dbReference type="HOGENOM" id="CLU_035527_1_0_11"/>